<dbReference type="WBParaSite" id="TMUE_2000007758.1">
    <property type="protein sequence ID" value="TMUE_2000007758.1"/>
    <property type="gene ID" value="WBGene00293819"/>
</dbReference>
<keyword evidence="2" id="KW-1185">Reference proteome</keyword>
<accession>A0A5S6QKN0</accession>
<feature type="compositionally biased region" description="Polar residues" evidence="1">
    <location>
        <begin position="31"/>
        <end position="46"/>
    </location>
</feature>
<name>A0A5S6QKN0_TRIMR</name>
<sequence>MTGETWRNISGGLRTISGWMSEKHTFGVAESDSSTHPSGAFTPSSEIKSESKSTAALIEAPASSNQAHGSRRWTAALTGAPASSDQAQGEVTSALGLFAGLKTASLLQ</sequence>
<organism evidence="2 3">
    <name type="scientific">Trichuris muris</name>
    <name type="common">Mouse whipworm</name>
    <dbReference type="NCBI Taxonomy" id="70415"/>
    <lineage>
        <taxon>Eukaryota</taxon>
        <taxon>Metazoa</taxon>
        <taxon>Ecdysozoa</taxon>
        <taxon>Nematoda</taxon>
        <taxon>Enoplea</taxon>
        <taxon>Dorylaimia</taxon>
        <taxon>Trichinellida</taxon>
        <taxon>Trichuridae</taxon>
        <taxon>Trichuris</taxon>
    </lineage>
</organism>
<protein>
    <submittedName>
        <fullName evidence="3">Uncharacterized protein</fullName>
    </submittedName>
</protein>
<evidence type="ECO:0000313" key="2">
    <source>
        <dbReference type="Proteomes" id="UP000046395"/>
    </source>
</evidence>
<proteinExistence type="predicted"/>
<reference evidence="3" key="1">
    <citation type="submission" date="2019-12" db="UniProtKB">
        <authorList>
            <consortium name="WormBaseParasite"/>
        </authorList>
    </citation>
    <scope>IDENTIFICATION</scope>
</reference>
<evidence type="ECO:0000313" key="3">
    <source>
        <dbReference type="WBParaSite" id="TMUE_2000007758.1"/>
    </source>
</evidence>
<evidence type="ECO:0000256" key="1">
    <source>
        <dbReference type="SAM" id="MobiDB-lite"/>
    </source>
</evidence>
<feature type="region of interest" description="Disordered" evidence="1">
    <location>
        <begin position="28"/>
        <end position="53"/>
    </location>
</feature>
<dbReference type="AlphaFoldDB" id="A0A5S6QKN0"/>
<dbReference type="Proteomes" id="UP000046395">
    <property type="component" value="Unassembled WGS sequence"/>
</dbReference>